<accession>A0A6A6QWG6</accession>
<gene>
    <name evidence="2" type="ORF">BU16DRAFT_539023</name>
</gene>
<organism evidence="2 3">
    <name type="scientific">Lophium mytilinum</name>
    <dbReference type="NCBI Taxonomy" id="390894"/>
    <lineage>
        <taxon>Eukaryota</taxon>
        <taxon>Fungi</taxon>
        <taxon>Dikarya</taxon>
        <taxon>Ascomycota</taxon>
        <taxon>Pezizomycotina</taxon>
        <taxon>Dothideomycetes</taxon>
        <taxon>Pleosporomycetidae</taxon>
        <taxon>Mytilinidiales</taxon>
        <taxon>Mytilinidiaceae</taxon>
        <taxon>Lophium</taxon>
    </lineage>
</organism>
<evidence type="ECO:0000313" key="2">
    <source>
        <dbReference type="EMBL" id="KAF2496492.1"/>
    </source>
</evidence>
<protein>
    <recommendedName>
        <fullName evidence="1">SAM domain-containing protein</fullName>
    </recommendedName>
</protein>
<dbReference type="InterPro" id="IPR013761">
    <property type="entry name" value="SAM/pointed_sf"/>
</dbReference>
<evidence type="ECO:0000313" key="3">
    <source>
        <dbReference type="Proteomes" id="UP000799750"/>
    </source>
</evidence>
<keyword evidence="3" id="KW-1185">Reference proteome</keyword>
<dbReference type="InterPro" id="IPR001660">
    <property type="entry name" value="SAM"/>
</dbReference>
<dbReference type="Gene3D" id="1.10.150.50">
    <property type="entry name" value="Transcription Factor, Ets-1"/>
    <property type="match status" value="1"/>
</dbReference>
<sequence>MANLASKLQGLGLERYHVAFVENGFENWSTLSKITDDDLKELGVKMGHRRILQHEIAAERNKAAEELSSLQNGGALDETLGFREYTRRFLAEHVRVVPEDRLDILDSEEGNWQDFLGKYGLCPSLQVCKLFWEGRVNTYVAERNSTGGLINQSARTFYLFLKA</sequence>
<name>A0A6A6QWG6_9PEZI</name>
<dbReference type="OrthoDB" id="1919336at2759"/>
<evidence type="ECO:0000259" key="1">
    <source>
        <dbReference type="PROSITE" id="PS50105"/>
    </source>
</evidence>
<reference evidence="2" key="1">
    <citation type="journal article" date="2020" name="Stud. Mycol.">
        <title>101 Dothideomycetes genomes: a test case for predicting lifestyles and emergence of pathogens.</title>
        <authorList>
            <person name="Haridas S."/>
            <person name="Albert R."/>
            <person name="Binder M."/>
            <person name="Bloem J."/>
            <person name="Labutti K."/>
            <person name="Salamov A."/>
            <person name="Andreopoulos B."/>
            <person name="Baker S."/>
            <person name="Barry K."/>
            <person name="Bills G."/>
            <person name="Bluhm B."/>
            <person name="Cannon C."/>
            <person name="Castanera R."/>
            <person name="Culley D."/>
            <person name="Daum C."/>
            <person name="Ezra D."/>
            <person name="Gonzalez J."/>
            <person name="Henrissat B."/>
            <person name="Kuo A."/>
            <person name="Liang C."/>
            <person name="Lipzen A."/>
            <person name="Lutzoni F."/>
            <person name="Magnuson J."/>
            <person name="Mondo S."/>
            <person name="Nolan M."/>
            <person name="Ohm R."/>
            <person name="Pangilinan J."/>
            <person name="Park H.-J."/>
            <person name="Ramirez L."/>
            <person name="Alfaro M."/>
            <person name="Sun H."/>
            <person name="Tritt A."/>
            <person name="Yoshinaga Y."/>
            <person name="Zwiers L.-H."/>
            <person name="Turgeon B."/>
            <person name="Goodwin S."/>
            <person name="Spatafora J."/>
            <person name="Crous P."/>
            <person name="Grigoriev I."/>
        </authorList>
    </citation>
    <scope>NUCLEOTIDE SEQUENCE</scope>
    <source>
        <strain evidence="2">CBS 269.34</strain>
    </source>
</reference>
<dbReference type="Proteomes" id="UP000799750">
    <property type="component" value="Unassembled WGS sequence"/>
</dbReference>
<feature type="domain" description="SAM" evidence="1">
    <location>
        <begin position="1"/>
        <end position="44"/>
    </location>
</feature>
<dbReference type="EMBL" id="MU004188">
    <property type="protein sequence ID" value="KAF2496492.1"/>
    <property type="molecule type" value="Genomic_DNA"/>
</dbReference>
<dbReference type="Pfam" id="PF00536">
    <property type="entry name" value="SAM_1"/>
    <property type="match status" value="1"/>
</dbReference>
<dbReference type="PROSITE" id="PS50105">
    <property type="entry name" value="SAM_DOMAIN"/>
    <property type="match status" value="1"/>
</dbReference>
<dbReference type="AlphaFoldDB" id="A0A6A6QWG6"/>
<dbReference type="SUPFAM" id="SSF47769">
    <property type="entry name" value="SAM/Pointed domain"/>
    <property type="match status" value="1"/>
</dbReference>
<proteinExistence type="predicted"/>